<name>A0A0F6HA34_LEPIR</name>
<dbReference type="Proteomes" id="UP000006324">
    <property type="component" value="Unassembled WGS sequence"/>
</dbReference>
<evidence type="ECO:0000313" key="2">
    <source>
        <dbReference type="Proteomes" id="UP000006324"/>
    </source>
</evidence>
<organism evidence="1 2">
    <name type="scientific">Leptospira interrogans str. UI 12621</name>
    <dbReference type="NCBI Taxonomy" id="1049937"/>
    <lineage>
        <taxon>Bacteria</taxon>
        <taxon>Pseudomonadati</taxon>
        <taxon>Spirochaetota</taxon>
        <taxon>Spirochaetia</taxon>
        <taxon>Leptospirales</taxon>
        <taxon>Leptospiraceae</taxon>
        <taxon>Leptospira</taxon>
    </lineage>
</organism>
<evidence type="ECO:0000313" key="1">
    <source>
        <dbReference type="EMBL" id="EKO25129.1"/>
    </source>
</evidence>
<dbReference type="AlphaFoldDB" id="A0A0F6HA34"/>
<reference evidence="1 2" key="1">
    <citation type="submission" date="2012-09" db="EMBL/GenBank/DDBJ databases">
        <authorList>
            <person name="Harkins D.M."/>
            <person name="Durkin A.S."/>
            <person name="Brinkac L.M."/>
            <person name="Selengut J.D."/>
            <person name="Sanka R."/>
            <person name="DePew J."/>
            <person name="Purushe J."/>
            <person name="Chanthongthip A."/>
            <person name="Lattana O."/>
            <person name="Phetsouvanh R."/>
            <person name="Newton P.N."/>
            <person name="Vinetz J.M."/>
            <person name="Sutton G.G."/>
            <person name="Nelson W.C."/>
            <person name="Fouts D.E."/>
        </authorList>
    </citation>
    <scope>NUCLEOTIDE SEQUENCE [LARGE SCALE GENOMIC DNA]</scope>
    <source>
        <strain evidence="1 2">UI 12621</strain>
    </source>
</reference>
<sequence>MTYLLHGSKINFKKNLKLFWESFFSQDLQNKTGKIQFYDET</sequence>
<accession>A0A0F6HA34</accession>
<gene>
    <name evidence="1" type="ORF">LEP1GSC104_3612</name>
</gene>
<protein>
    <submittedName>
        <fullName evidence="1">Uncharacterized protein</fullName>
    </submittedName>
</protein>
<dbReference type="EMBL" id="AHNQ02000025">
    <property type="protein sequence ID" value="EKO25129.1"/>
    <property type="molecule type" value="Genomic_DNA"/>
</dbReference>
<comment type="caution">
    <text evidence="1">The sequence shown here is derived from an EMBL/GenBank/DDBJ whole genome shotgun (WGS) entry which is preliminary data.</text>
</comment>
<proteinExistence type="predicted"/>